<evidence type="ECO:0000256" key="1">
    <source>
        <dbReference type="ARBA" id="ARBA00022741"/>
    </source>
</evidence>
<dbReference type="OrthoDB" id="2401965at2759"/>
<dbReference type="InterPro" id="IPR013126">
    <property type="entry name" value="Hsp_70_fam"/>
</dbReference>
<gene>
    <name evidence="3" type="ORF">GSCOC_T00020755001</name>
</gene>
<proteinExistence type="predicted"/>
<dbReference type="Gene3D" id="3.30.420.40">
    <property type="match status" value="1"/>
</dbReference>
<keyword evidence="2" id="KW-0067">ATP-binding</keyword>
<reference evidence="4" key="1">
    <citation type="journal article" date="2014" name="Science">
        <title>The coffee genome provides insight into the convergent evolution of caffeine biosynthesis.</title>
        <authorList>
            <person name="Denoeud F."/>
            <person name="Carretero-Paulet L."/>
            <person name="Dereeper A."/>
            <person name="Droc G."/>
            <person name="Guyot R."/>
            <person name="Pietrella M."/>
            <person name="Zheng C."/>
            <person name="Alberti A."/>
            <person name="Anthony F."/>
            <person name="Aprea G."/>
            <person name="Aury J.M."/>
            <person name="Bento P."/>
            <person name="Bernard M."/>
            <person name="Bocs S."/>
            <person name="Campa C."/>
            <person name="Cenci A."/>
            <person name="Combes M.C."/>
            <person name="Crouzillat D."/>
            <person name="Da Silva C."/>
            <person name="Daddiego L."/>
            <person name="De Bellis F."/>
            <person name="Dussert S."/>
            <person name="Garsmeur O."/>
            <person name="Gayraud T."/>
            <person name="Guignon V."/>
            <person name="Jahn K."/>
            <person name="Jamilloux V."/>
            <person name="Joet T."/>
            <person name="Labadie K."/>
            <person name="Lan T."/>
            <person name="Leclercq J."/>
            <person name="Lepelley M."/>
            <person name="Leroy T."/>
            <person name="Li L.T."/>
            <person name="Librado P."/>
            <person name="Lopez L."/>
            <person name="Munoz A."/>
            <person name="Noel B."/>
            <person name="Pallavicini A."/>
            <person name="Perrotta G."/>
            <person name="Poncet V."/>
            <person name="Pot D."/>
            <person name="Priyono X."/>
            <person name="Rigoreau M."/>
            <person name="Rouard M."/>
            <person name="Rozas J."/>
            <person name="Tranchant-Dubreuil C."/>
            <person name="VanBuren R."/>
            <person name="Zhang Q."/>
            <person name="Andrade A.C."/>
            <person name="Argout X."/>
            <person name="Bertrand B."/>
            <person name="de Kochko A."/>
            <person name="Graziosi G."/>
            <person name="Henry R.J."/>
            <person name="Jayarama X."/>
            <person name="Ming R."/>
            <person name="Nagai C."/>
            <person name="Rounsley S."/>
            <person name="Sankoff D."/>
            <person name="Giuliano G."/>
            <person name="Albert V.A."/>
            <person name="Wincker P."/>
            <person name="Lashermes P."/>
        </authorList>
    </citation>
    <scope>NUCLEOTIDE SEQUENCE [LARGE SCALE GENOMIC DNA]</scope>
    <source>
        <strain evidence="4">cv. DH200-94</strain>
    </source>
</reference>
<keyword evidence="4" id="KW-1185">Reference proteome</keyword>
<evidence type="ECO:0000313" key="4">
    <source>
        <dbReference type="Proteomes" id="UP000295252"/>
    </source>
</evidence>
<name>A0A068UBQ0_COFCA</name>
<dbReference type="Pfam" id="PF00012">
    <property type="entry name" value="HSP70"/>
    <property type="match status" value="1"/>
</dbReference>
<protein>
    <submittedName>
        <fullName evidence="3">Uncharacterized protein</fullName>
    </submittedName>
</protein>
<dbReference type="InParanoid" id="A0A068UBQ0"/>
<dbReference type="GO" id="GO:0140662">
    <property type="term" value="F:ATP-dependent protein folding chaperone"/>
    <property type="evidence" value="ECO:0007669"/>
    <property type="project" value="InterPro"/>
</dbReference>
<accession>A0A068UBQ0</accession>
<dbReference type="GO" id="GO:0005524">
    <property type="term" value="F:ATP binding"/>
    <property type="evidence" value="ECO:0007669"/>
    <property type="project" value="UniProtKB-KW"/>
</dbReference>
<sequence>MEGGKPTIVTNAEGQRTMPFVVAYTKNGDRLVGQITKRQAHYNKNNL</sequence>
<dbReference type="STRING" id="49390.A0A068UBQ0"/>
<organism evidence="3 4">
    <name type="scientific">Coffea canephora</name>
    <name type="common">Robusta coffee</name>
    <dbReference type="NCBI Taxonomy" id="49390"/>
    <lineage>
        <taxon>Eukaryota</taxon>
        <taxon>Viridiplantae</taxon>
        <taxon>Streptophyta</taxon>
        <taxon>Embryophyta</taxon>
        <taxon>Tracheophyta</taxon>
        <taxon>Spermatophyta</taxon>
        <taxon>Magnoliopsida</taxon>
        <taxon>eudicotyledons</taxon>
        <taxon>Gunneridae</taxon>
        <taxon>Pentapetalae</taxon>
        <taxon>asterids</taxon>
        <taxon>lamiids</taxon>
        <taxon>Gentianales</taxon>
        <taxon>Rubiaceae</taxon>
        <taxon>Ixoroideae</taxon>
        <taxon>Gardenieae complex</taxon>
        <taxon>Bertiereae - Coffeeae clade</taxon>
        <taxon>Coffeeae</taxon>
        <taxon>Coffea</taxon>
    </lineage>
</organism>
<dbReference type="InterPro" id="IPR043129">
    <property type="entry name" value="ATPase_NBD"/>
</dbReference>
<evidence type="ECO:0000313" key="3">
    <source>
        <dbReference type="EMBL" id="CDP05609.1"/>
    </source>
</evidence>
<dbReference type="AlphaFoldDB" id="A0A068UBQ0"/>
<evidence type="ECO:0000256" key="2">
    <source>
        <dbReference type="ARBA" id="ARBA00022840"/>
    </source>
</evidence>
<dbReference type="Proteomes" id="UP000295252">
    <property type="component" value="Chromosome XI"/>
</dbReference>
<dbReference type="SUPFAM" id="SSF53067">
    <property type="entry name" value="Actin-like ATPase domain"/>
    <property type="match status" value="1"/>
</dbReference>
<dbReference type="PhylomeDB" id="A0A068UBQ0"/>
<dbReference type="Gramene" id="CDP05609">
    <property type="protein sequence ID" value="CDP05609"/>
    <property type="gene ID" value="GSCOC_T00020755001"/>
</dbReference>
<keyword evidence="1" id="KW-0547">Nucleotide-binding</keyword>
<dbReference type="EMBL" id="HG739101">
    <property type="protein sequence ID" value="CDP05609.1"/>
    <property type="molecule type" value="Genomic_DNA"/>
</dbReference>